<reference evidence="5 6" key="1">
    <citation type="submission" date="2016-08" db="EMBL/GenBank/DDBJ databases">
        <title>A Parts List for Fungal Cellulosomes Revealed by Comparative Genomics.</title>
        <authorList>
            <consortium name="DOE Joint Genome Institute"/>
            <person name="Haitjema C.H."/>
            <person name="Gilmore S.P."/>
            <person name="Henske J.K."/>
            <person name="Solomon K.V."/>
            <person name="De Groot R."/>
            <person name="Kuo A."/>
            <person name="Mondo S.J."/>
            <person name="Salamov A.A."/>
            <person name="Labutti K."/>
            <person name="Zhao Z."/>
            <person name="Chiniquy J."/>
            <person name="Barry K."/>
            <person name="Brewer H.M."/>
            <person name="Purvine S.O."/>
            <person name="Wright A.T."/>
            <person name="Boxma B."/>
            <person name="Van Alen T."/>
            <person name="Hackstein J.H."/>
            <person name="Baker S.E."/>
            <person name="Grigoriev I.V."/>
            <person name="O'Malley M.A."/>
        </authorList>
    </citation>
    <scope>NUCLEOTIDE SEQUENCE [LARGE SCALE GENOMIC DNA]</scope>
    <source>
        <strain evidence="5 6">S4</strain>
    </source>
</reference>
<feature type="disulfide bond" evidence="2">
    <location>
        <begin position="185"/>
        <end position="197"/>
    </location>
</feature>
<dbReference type="SMART" id="SM00198">
    <property type="entry name" value="SCP"/>
    <property type="match status" value="1"/>
</dbReference>
<evidence type="ECO:0000256" key="3">
    <source>
        <dbReference type="SAM" id="SignalP"/>
    </source>
</evidence>
<dbReference type="Proteomes" id="UP000193944">
    <property type="component" value="Unassembled WGS sequence"/>
</dbReference>
<dbReference type="EMBL" id="MCFG01000077">
    <property type="protein sequence ID" value="ORX83226.1"/>
    <property type="molecule type" value="Genomic_DNA"/>
</dbReference>
<accession>A0A1Y1XCR8</accession>
<evidence type="ECO:0000256" key="1">
    <source>
        <dbReference type="ARBA" id="ARBA00022669"/>
    </source>
</evidence>
<keyword evidence="1 2" id="KW-0147">Chitin-binding</keyword>
<dbReference type="InterPro" id="IPR001283">
    <property type="entry name" value="CRISP-related"/>
</dbReference>
<feature type="domain" description="Chitin-binding type-1" evidence="4">
    <location>
        <begin position="174"/>
        <end position="219"/>
    </location>
</feature>
<dbReference type="OrthoDB" id="2162399at2759"/>
<dbReference type="InterPro" id="IPR035940">
    <property type="entry name" value="CAP_sf"/>
</dbReference>
<dbReference type="InterPro" id="IPR014044">
    <property type="entry name" value="CAP_dom"/>
</dbReference>
<evidence type="ECO:0000259" key="4">
    <source>
        <dbReference type="PROSITE" id="PS50941"/>
    </source>
</evidence>
<dbReference type="InterPro" id="IPR018244">
    <property type="entry name" value="Allrgn_V5/Tpx1_CS"/>
</dbReference>
<name>A0A1Y1XCR8_9FUNG</name>
<dbReference type="AlphaFoldDB" id="A0A1Y1XCR8"/>
<dbReference type="Pfam" id="PF00188">
    <property type="entry name" value="CAP"/>
    <property type="match status" value="1"/>
</dbReference>
<keyword evidence="2" id="KW-1015">Disulfide bond</keyword>
<dbReference type="SUPFAM" id="SSF55797">
    <property type="entry name" value="PR-1-like"/>
    <property type="match status" value="1"/>
</dbReference>
<comment type="caution">
    <text evidence="5">The sequence shown here is derived from an EMBL/GenBank/DDBJ whole genome shotgun (WGS) entry which is preliminary data.</text>
</comment>
<gene>
    <name evidence="5" type="ORF">BCR32DRAFT_292128</name>
</gene>
<dbReference type="Gene3D" id="3.30.60.10">
    <property type="entry name" value="Endochitinase-like"/>
    <property type="match status" value="1"/>
</dbReference>
<dbReference type="PROSITE" id="PS50941">
    <property type="entry name" value="CHIT_BIND_I_2"/>
    <property type="match status" value="1"/>
</dbReference>
<dbReference type="PRINTS" id="PR00837">
    <property type="entry name" value="V5TPXLIKE"/>
</dbReference>
<feature type="chain" id="PRO_5012440588" evidence="3">
    <location>
        <begin position="22"/>
        <end position="225"/>
    </location>
</feature>
<organism evidence="5 6">
    <name type="scientific">Anaeromyces robustus</name>
    <dbReference type="NCBI Taxonomy" id="1754192"/>
    <lineage>
        <taxon>Eukaryota</taxon>
        <taxon>Fungi</taxon>
        <taxon>Fungi incertae sedis</taxon>
        <taxon>Chytridiomycota</taxon>
        <taxon>Chytridiomycota incertae sedis</taxon>
        <taxon>Neocallimastigomycetes</taxon>
        <taxon>Neocallimastigales</taxon>
        <taxon>Neocallimastigaceae</taxon>
        <taxon>Anaeromyces</taxon>
    </lineage>
</organism>
<keyword evidence="3" id="KW-0732">Signal</keyword>
<dbReference type="InterPro" id="IPR036861">
    <property type="entry name" value="Endochitinase-like_sf"/>
</dbReference>
<evidence type="ECO:0000313" key="6">
    <source>
        <dbReference type="Proteomes" id="UP000193944"/>
    </source>
</evidence>
<reference evidence="5 6" key="2">
    <citation type="submission" date="2016-08" db="EMBL/GenBank/DDBJ databases">
        <title>Pervasive Adenine N6-methylation of Active Genes in Fungi.</title>
        <authorList>
            <consortium name="DOE Joint Genome Institute"/>
            <person name="Mondo S.J."/>
            <person name="Dannebaum R.O."/>
            <person name="Kuo R.C."/>
            <person name="Labutti K."/>
            <person name="Haridas S."/>
            <person name="Kuo A."/>
            <person name="Salamov A."/>
            <person name="Ahrendt S.R."/>
            <person name="Lipzen A."/>
            <person name="Sullivan W."/>
            <person name="Andreopoulos W.B."/>
            <person name="Clum A."/>
            <person name="Lindquist E."/>
            <person name="Daum C."/>
            <person name="Ramamoorthy G.K."/>
            <person name="Gryganskyi A."/>
            <person name="Culley D."/>
            <person name="Magnuson J.K."/>
            <person name="James T.Y."/>
            <person name="O'Malley M.A."/>
            <person name="Stajich J.E."/>
            <person name="Spatafora J.W."/>
            <person name="Visel A."/>
            <person name="Grigoriev I.V."/>
        </authorList>
    </citation>
    <scope>NUCLEOTIDE SEQUENCE [LARGE SCALE GENOMIC DNA]</scope>
    <source>
        <strain evidence="5 6">S4</strain>
    </source>
</reference>
<evidence type="ECO:0000256" key="2">
    <source>
        <dbReference type="PROSITE-ProRule" id="PRU00261"/>
    </source>
</evidence>
<proteinExistence type="predicted"/>
<dbReference type="InterPro" id="IPR001002">
    <property type="entry name" value="Chitin-bd_1"/>
</dbReference>
<dbReference type="PANTHER" id="PTHR10334">
    <property type="entry name" value="CYSTEINE-RICH SECRETORY PROTEIN-RELATED"/>
    <property type="match status" value="1"/>
</dbReference>
<evidence type="ECO:0000313" key="5">
    <source>
        <dbReference type="EMBL" id="ORX83226.1"/>
    </source>
</evidence>
<dbReference type="PROSITE" id="PS01009">
    <property type="entry name" value="CRISP_1"/>
    <property type="match status" value="1"/>
</dbReference>
<keyword evidence="6" id="KW-1185">Reference proteome</keyword>
<dbReference type="STRING" id="1754192.A0A1Y1XCR8"/>
<dbReference type="GO" id="GO:0005576">
    <property type="term" value="C:extracellular region"/>
    <property type="evidence" value="ECO:0007669"/>
    <property type="project" value="InterPro"/>
</dbReference>
<dbReference type="CDD" id="cd05380">
    <property type="entry name" value="CAP_euk"/>
    <property type="match status" value="1"/>
</dbReference>
<sequence>MKFILLFVISVVLLVCTSVKADLTDAQKKTLLNLHKKARNAVKATNMKNISWDAKLASASQKYANQCKGMVHSGAGPENLAANTSGDVTKMFNQWLDEKADFDKSGYRSNLKGSSYNGKVVGHYSQIVWAENSKVGCGFSYCKDYKYKYLLVCRYETGNILGQEVYSKIPVSTNGKCGSSYGTRCPSGQCCSKKGRCGKSADHCAKSKGCQTKYGLCKNIKFVTN</sequence>
<dbReference type="Gene3D" id="3.40.33.10">
    <property type="entry name" value="CAP"/>
    <property type="match status" value="1"/>
</dbReference>
<protein>
    <submittedName>
        <fullName evidence="5">PR-1-like protein</fullName>
    </submittedName>
</protein>
<comment type="caution">
    <text evidence="2">Lacks conserved residue(s) required for the propagation of feature annotation.</text>
</comment>
<feature type="disulfide bond" evidence="2">
    <location>
        <begin position="190"/>
        <end position="204"/>
    </location>
</feature>
<feature type="signal peptide" evidence="3">
    <location>
        <begin position="1"/>
        <end position="21"/>
    </location>
</feature>
<dbReference type="SUPFAM" id="SSF57016">
    <property type="entry name" value="Plant lectins/antimicrobial peptides"/>
    <property type="match status" value="1"/>
</dbReference>
<dbReference type="GO" id="GO:0008061">
    <property type="term" value="F:chitin binding"/>
    <property type="evidence" value="ECO:0007669"/>
    <property type="project" value="UniProtKB-UniRule"/>
</dbReference>